<dbReference type="Pfam" id="PF11338">
    <property type="entry name" value="DUF3140"/>
    <property type="match status" value="1"/>
</dbReference>
<protein>
    <submittedName>
        <fullName evidence="2">Uncharacterized protein</fullName>
    </submittedName>
</protein>
<feature type="compositionally biased region" description="Low complexity" evidence="1">
    <location>
        <begin position="333"/>
        <end position="349"/>
    </location>
</feature>
<feature type="region of interest" description="Disordered" evidence="1">
    <location>
        <begin position="134"/>
        <end position="167"/>
    </location>
</feature>
<dbReference type="AlphaFoldDB" id="A0AAN4PBE0"/>
<feature type="region of interest" description="Disordered" evidence="1">
    <location>
        <begin position="472"/>
        <end position="500"/>
    </location>
</feature>
<feature type="region of interest" description="Disordered" evidence="1">
    <location>
        <begin position="217"/>
        <end position="251"/>
    </location>
</feature>
<comment type="caution">
    <text evidence="2">The sequence shown here is derived from an EMBL/GenBank/DDBJ whole genome shotgun (WGS) entry which is preliminary data.</text>
</comment>
<dbReference type="EMBL" id="BCLY01000001">
    <property type="protein sequence ID" value="GAQ02796.1"/>
    <property type="molecule type" value="Genomic_DNA"/>
</dbReference>
<organism evidence="2 3">
    <name type="scientific">Aspergillus lentulus</name>
    <dbReference type="NCBI Taxonomy" id="293939"/>
    <lineage>
        <taxon>Eukaryota</taxon>
        <taxon>Fungi</taxon>
        <taxon>Dikarya</taxon>
        <taxon>Ascomycota</taxon>
        <taxon>Pezizomycotina</taxon>
        <taxon>Eurotiomycetes</taxon>
        <taxon>Eurotiomycetidae</taxon>
        <taxon>Eurotiales</taxon>
        <taxon>Aspergillaceae</taxon>
        <taxon>Aspergillus</taxon>
        <taxon>Aspergillus subgen. Fumigati</taxon>
    </lineage>
</organism>
<sequence length="500" mass="56062">MTANYSHLTTKDLIDECPSAADFSICCPCVQAGPTTKYMAPRDGLNLGVAPRRLLPVGVKEWKDTVELHQLLNMTLLLGHGTPIEGIQTVRAFPHCNLLMIAEARKWLDARASMESADQSLHTEEIEAVADAAKHERRPDGADYVVPPPPQDIDRKRHPDWPSTQGNCIRSMEFERRIFTRQENRRQLKAASAKKSNFDLHFSARYGHCKGFSGLNSVQSDPIPKPEEPVFGSVPDQGPAVNDGHNDDDDEFGCNEYEATWPAGLMSQHNPAAVTSGRRLLAIKQCPLFQYPESEDGWDLSLDYDGDEGDNLPYYYVRVKPDSEQDNEMSIDSPSTAPVSSAPSHPPNARLRDFIVKESLRKLRLKVAHARGNGRIVEEEIDSQKGPTRFKEFNDLVNMTPNELRAWLAEEQSQSSGWMGASETASGETVGHKSGRRIVEILEHNPSKDPAGYSDEDLEHMRRVVSYCKRHLAQEEHAKRDTGSRSYRSLKNWGHDALKE</sequence>
<feature type="compositionally biased region" description="Basic and acidic residues" evidence="1">
    <location>
        <begin position="472"/>
        <end position="483"/>
    </location>
</feature>
<name>A0AAN4PBE0_ASPLE</name>
<evidence type="ECO:0000313" key="3">
    <source>
        <dbReference type="Proteomes" id="UP000051487"/>
    </source>
</evidence>
<gene>
    <name evidence="2" type="ORF">ALT_0117</name>
</gene>
<proteinExistence type="predicted"/>
<feature type="region of interest" description="Disordered" evidence="1">
    <location>
        <begin position="323"/>
        <end position="349"/>
    </location>
</feature>
<dbReference type="PANTHER" id="PTHR40630">
    <property type="entry name" value="POSSIBLE DNA-BINDING PROTEIN"/>
    <property type="match status" value="1"/>
</dbReference>
<dbReference type="InterPro" id="IPR021487">
    <property type="entry name" value="DUF3140"/>
</dbReference>
<dbReference type="PANTHER" id="PTHR40630:SF1">
    <property type="entry name" value="DNA-BINDING PROTEIN"/>
    <property type="match status" value="1"/>
</dbReference>
<dbReference type="Proteomes" id="UP000051487">
    <property type="component" value="Unassembled WGS sequence"/>
</dbReference>
<accession>A0AAN4PBE0</accession>
<evidence type="ECO:0000256" key="1">
    <source>
        <dbReference type="SAM" id="MobiDB-lite"/>
    </source>
</evidence>
<evidence type="ECO:0000313" key="2">
    <source>
        <dbReference type="EMBL" id="GAQ02796.1"/>
    </source>
</evidence>
<reference evidence="2 3" key="1">
    <citation type="submission" date="2015-11" db="EMBL/GenBank/DDBJ databases">
        <title>Aspergillus lentulus strain IFM 54703T.</title>
        <authorList>
            <person name="Kusuya Y."/>
            <person name="Sakai K."/>
            <person name="Kamei K."/>
            <person name="Takahashi H."/>
            <person name="Yaguchi T."/>
        </authorList>
    </citation>
    <scope>NUCLEOTIDE SEQUENCE [LARGE SCALE GENOMIC DNA]</scope>
    <source>
        <strain evidence="2 3">IFM 54703</strain>
    </source>
</reference>